<keyword evidence="4" id="KW-1185">Reference proteome</keyword>
<dbReference type="InterPro" id="IPR053150">
    <property type="entry name" value="Teicoplanin_resist-assoc"/>
</dbReference>
<dbReference type="Pfam" id="PF04892">
    <property type="entry name" value="VanZ"/>
    <property type="match status" value="1"/>
</dbReference>
<dbReference type="Proteomes" id="UP001276854">
    <property type="component" value="Unassembled WGS sequence"/>
</dbReference>
<dbReference type="InterPro" id="IPR006976">
    <property type="entry name" value="VanZ-like"/>
</dbReference>
<evidence type="ECO:0000259" key="2">
    <source>
        <dbReference type="Pfam" id="PF04892"/>
    </source>
</evidence>
<evidence type="ECO:0000256" key="1">
    <source>
        <dbReference type="SAM" id="Phobius"/>
    </source>
</evidence>
<gene>
    <name evidence="3" type="ORF">RZO55_19435</name>
</gene>
<keyword evidence="1" id="KW-0472">Membrane</keyword>
<keyword evidence="1" id="KW-1133">Transmembrane helix</keyword>
<proteinExistence type="predicted"/>
<keyword evidence="1" id="KW-0812">Transmembrane</keyword>
<reference evidence="3 4" key="1">
    <citation type="submission" date="2023-10" db="EMBL/GenBank/DDBJ databases">
        <title>A novel Glycoside Hydrolase 43-Like Enzyme from Clostrdium boliviensis is an Endo-xylanase, and a Candidate for Xylooligosaccharides Production from Different Xylan Substrates.</title>
        <authorList>
            <person name="Alvarez M.T."/>
            <person name="Rocabado-Villegas L.R."/>
            <person name="Salas-Veizaga D.M."/>
            <person name="Linares-Pasten J.A."/>
            <person name="Gudmundsdottir E.E."/>
            <person name="Hreggvidsson G.O."/>
            <person name="Adlercreutz P."/>
            <person name="Nordberg Karlsson E."/>
        </authorList>
    </citation>
    <scope>NUCLEOTIDE SEQUENCE [LARGE SCALE GENOMIC DNA]</scope>
    <source>
        <strain evidence="3 4">E-1</strain>
    </source>
</reference>
<accession>A0ABU4GQ38</accession>
<protein>
    <submittedName>
        <fullName evidence="3">VanZ family protein</fullName>
    </submittedName>
</protein>
<dbReference type="PANTHER" id="PTHR36834">
    <property type="entry name" value="MEMBRANE PROTEIN-RELATED"/>
    <property type="match status" value="1"/>
</dbReference>
<evidence type="ECO:0000313" key="3">
    <source>
        <dbReference type="EMBL" id="MDW2799751.1"/>
    </source>
</evidence>
<dbReference type="EMBL" id="JAWONS010000280">
    <property type="protein sequence ID" value="MDW2799751.1"/>
    <property type="molecule type" value="Genomic_DNA"/>
</dbReference>
<feature type="transmembrane region" description="Helical" evidence="1">
    <location>
        <begin position="77"/>
        <end position="96"/>
    </location>
</feature>
<dbReference type="PANTHER" id="PTHR36834:SF1">
    <property type="entry name" value="INTEGRAL MEMBRANE PROTEIN"/>
    <property type="match status" value="1"/>
</dbReference>
<organism evidence="3 4">
    <name type="scientific">Clostridium boliviensis</name>
    <dbReference type="NCBI Taxonomy" id="318465"/>
    <lineage>
        <taxon>Bacteria</taxon>
        <taxon>Bacillati</taxon>
        <taxon>Bacillota</taxon>
        <taxon>Clostridia</taxon>
        <taxon>Eubacteriales</taxon>
        <taxon>Clostridiaceae</taxon>
        <taxon>Clostridium</taxon>
    </lineage>
</organism>
<feature type="domain" description="VanZ-like" evidence="2">
    <location>
        <begin position="12"/>
        <end position="125"/>
    </location>
</feature>
<name>A0ABU4GQ38_9CLOT</name>
<sequence>MSTYQIVAVGTFISYIYIVLMISYFSRPAGSRNDVNLIFLETWRNSAQSRAYVVENIIMMIPFGLLLPAFFKPSRNFFCCIPLGFMFSVCLEYSQFLSKRGYMQTDDVVMNVIGTSIGYVVFLLLDFIIRPLQKNARI</sequence>
<feature type="transmembrane region" description="Helical" evidence="1">
    <location>
        <begin position="51"/>
        <end position="70"/>
    </location>
</feature>
<evidence type="ECO:0000313" key="4">
    <source>
        <dbReference type="Proteomes" id="UP001276854"/>
    </source>
</evidence>
<feature type="transmembrane region" description="Helical" evidence="1">
    <location>
        <begin position="7"/>
        <end position="26"/>
    </location>
</feature>
<comment type="caution">
    <text evidence="3">The sequence shown here is derived from an EMBL/GenBank/DDBJ whole genome shotgun (WGS) entry which is preliminary data.</text>
</comment>
<feature type="transmembrane region" description="Helical" evidence="1">
    <location>
        <begin position="108"/>
        <end position="129"/>
    </location>
</feature>